<evidence type="ECO:0000313" key="11">
    <source>
        <dbReference type="EMBL" id="EFH13488.1"/>
    </source>
</evidence>
<evidence type="ECO:0000256" key="5">
    <source>
        <dbReference type="ARBA" id="ARBA00022692"/>
    </source>
</evidence>
<evidence type="ECO:0000313" key="12">
    <source>
        <dbReference type="Proteomes" id="UP000005324"/>
    </source>
</evidence>
<dbReference type="AlphaFoldDB" id="D5RGS7"/>
<feature type="transmembrane region" description="Helical" evidence="9">
    <location>
        <begin position="189"/>
        <end position="210"/>
    </location>
</feature>
<feature type="transmembrane region" description="Helical" evidence="9">
    <location>
        <begin position="149"/>
        <end position="168"/>
    </location>
</feature>
<organism evidence="11 12">
    <name type="scientific">Pseudoroseomonas cervicalis ATCC 49957</name>
    <dbReference type="NCBI Taxonomy" id="525371"/>
    <lineage>
        <taxon>Bacteria</taxon>
        <taxon>Pseudomonadati</taxon>
        <taxon>Pseudomonadota</taxon>
        <taxon>Alphaproteobacteria</taxon>
        <taxon>Acetobacterales</taxon>
        <taxon>Roseomonadaceae</taxon>
        <taxon>Roseomonas</taxon>
    </lineage>
</organism>
<sequence>MPDTQAAIAPRALIERPATPRWHKPRLALPPRLRRFLSPLALVLLWQAASMAGLISPRTLAAPSTILVAAWELTLSGELPAHLAVSLGRVLAGLGIGLSAGVTLALIAGLSRLGEEIVDAPMQMLRTLPFLALVPLFILWFGIGEAPKIALVALGAAFPVYLTLFAGIRGVDPKLAEAGRVFGLDRRGLVRHVILPGALPSALVGLRYALGSAWLSLVIAEQINASAGIGFLINDAREFLRTDIIVVGLLVYALLGLGADALVRRVERRALAWRPSLVKG</sequence>
<dbReference type="HOGENOM" id="CLU_046113_1_2_5"/>
<gene>
    <name evidence="11" type="ORF">HMPREF0731_0286</name>
</gene>
<dbReference type="Gene3D" id="1.10.3720.10">
    <property type="entry name" value="MetI-like"/>
    <property type="match status" value="1"/>
</dbReference>
<evidence type="ECO:0000256" key="2">
    <source>
        <dbReference type="ARBA" id="ARBA00009306"/>
    </source>
</evidence>
<dbReference type="PANTHER" id="PTHR30151:SF38">
    <property type="entry name" value="ALIPHATIC SULFONATES TRANSPORT PERMEASE PROTEIN SSUC-RELATED"/>
    <property type="match status" value="1"/>
</dbReference>
<dbReference type="OrthoDB" id="9799271at2"/>
<keyword evidence="6 9" id="KW-1133">Transmembrane helix</keyword>
<evidence type="ECO:0000256" key="3">
    <source>
        <dbReference type="ARBA" id="ARBA00022448"/>
    </source>
</evidence>
<dbReference type="InterPro" id="IPR000515">
    <property type="entry name" value="MetI-like"/>
</dbReference>
<keyword evidence="5 9" id="KW-0812">Transmembrane</keyword>
<evidence type="ECO:0000256" key="6">
    <source>
        <dbReference type="ARBA" id="ARBA00022989"/>
    </source>
</evidence>
<keyword evidence="7 9" id="KW-0472">Membrane</keyword>
<dbReference type="RefSeq" id="WP_007005537.1">
    <property type="nucleotide sequence ID" value="NZ_GG770783.1"/>
</dbReference>
<evidence type="ECO:0000259" key="10">
    <source>
        <dbReference type="PROSITE" id="PS50928"/>
    </source>
</evidence>
<dbReference type="PANTHER" id="PTHR30151">
    <property type="entry name" value="ALKANE SULFONATE ABC TRANSPORTER-RELATED, MEMBRANE SUBUNIT"/>
    <property type="match status" value="1"/>
</dbReference>
<evidence type="ECO:0000256" key="1">
    <source>
        <dbReference type="ARBA" id="ARBA00004651"/>
    </source>
</evidence>
<dbReference type="PROSITE" id="PS50928">
    <property type="entry name" value="ABC_TM1"/>
    <property type="match status" value="1"/>
</dbReference>
<dbReference type="InterPro" id="IPR035906">
    <property type="entry name" value="MetI-like_sf"/>
</dbReference>
<feature type="transmembrane region" description="Helical" evidence="9">
    <location>
        <begin position="36"/>
        <end position="55"/>
    </location>
</feature>
<dbReference type="GO" id="GO:0042918">
    <property type="term" value="P:alkanesulfonate transmembrane transport"/>
    <property type="evidence" value="ECO:0007669"/>
    <property type="project" value="UniProtKB-ARBA"/>
</dbReference>
<evidence type="ECO:0000256" key="9">
    <source>
        <dbReference type="RuleBase" id="RU363032"/>
    </source>
</evidence>
<keyword evidence="12" id="KW-1185">Reference proteome</keyword>
<evidence type="ECO:0000256" key="7">
    <source>
        <dbReference type="ARBA" id="ARBA00023136"/>
    </source>
</evidence>
<evidence type="ECO:0000256" key="8">
    <source>
        <dbReference type="ARBA" id="ARBA00056719"/>
    </source>
</evidence>
<dbReference type="EMBL" id="ADVL01000059">
    <property type="protein sequence ID" value="EFH13488.1"/>
    <property type="molecule type" value="Genomic_DNA"/>
</dbReference>
<reference evidence="11 12" key="1">
    <citation type="submission" date="2010-04" db="EMBL/GenBank/DDBJ databases">
        <authorList>
            <person name="Qin X."/>
            <person name="Bachman B."/>
            <person name="Battles P."/>
            <person name="Bell A."/>
            <person name="Bess C."/>
            <person name="Bickham C."/>
            <person name="Chaboub L."/>
            <person name="Chen D."/>
            <person name="Coyle M."/>
            <person name="Deiros D.R."/>
            <person name="Dinh H."/>
            <person name="Forbes L."/>
            <person name="Fowler G."/>
            <person name="Francisco L."/>
            <person name="Fu Q."/>
            <person name="Gubbala S."/>
            <person name="Hale W."/>
            <person name="Han Y."/>
            <person name="Hemphill L."/>
            <person name="Highlander S.K."/>
            <person name="Hirani K."/>
            <person name="Hogues M."/>
            <person name="Jackson L."/>
            <person name="Jakkamsetti A."/>
            <person name="Javaid M."/>
            <person name="Jiang H."/>
            <person name="Korchina V."/>
            <person name="Kovar C."/>
            <person name="Lara F."/>
            <person name="Lee S."/>
            <person name="Mata R."/>
            <person name="Mathew T."/>
            <person name="Moen C."/>
            <person name="Morales K."/>
            <person name="Munidasa M."/>
            <person name="Nazareth L."/>
            <person name="Ngo R."/>
            <person name="Nguyen L."/>
            <person name="Okwuonu G."/>
            <person name="Ongeri F."/>
            <person name="Patil S."/>
            <person name="Petrosino J."/>
            <person name="Pham C."/>
            <person name="Pham P."/>
            <person name="Pu L.-L."/>
            <person name="Puazo M."/>
            <person name="Raj R."/>
            <person name="Reid J."/>
            <person name="Rouhana J."/>
            <person name="Saada N."/>
            <person name="Shang Y."/>
            <person name="Simmons D."/>
            <person name="Thornton R."/>
            <person name="Warren J."/>
            <person name="Weissenberger G."/>
            <person name="Zhang J."/>
            <person name="Zhang L."/>
            <person name="Zhou C."/>
            <person name="Zhu D."/>
            <person name="Muzny D."/>
            <person name="Worley K."/>
            <person name="Gibbs R."/>
        </authorList>
    </citation>
    <scope>NUCLEOTIDE SEQUENCE [LARGE SCALE GENOMIC DNA]</scope>
    <source>
        <strain evidence="11 12">ATCC 49957</strain>
    </source>
</reference>
<comment type="subcellular location">
    <subcellularLocation>
        <location evidence="1 9">Cell membrane</location>
        <topology evidence="1 9">Multi-pass membrane protein</topology>
    </subcellularLocation>
</comment>
<dbReference type="SUPFAM" id="SSF161098">
    <property type="entry name" value="MetI-like"/>
    <property type="match status" value="1"/>
</dbReference>
<dbReference type="GO" id="GO:0005886">
    <property type="term" value="C:plasma membrane"/>
    <property type="evidence" value="ECO:0007669"/>
    <property type="project" value="UniProtKB-SubCell"/>
</dbReference>
<dbReference type="CDD" id="cd06261">
    <property type="entry name" value="TM_PBP2"/>
    <property type="match status" value="1"/>
</dbReference>
<feature type="transmembrane region" description="Helical" evidence="9">
    <location>
        <begin position="125"/>
        <end position="143"/>
    </location>
</feature>
<dbReference type="Pfam" id="PF00528">
    <property type="entry name" value="BPD_transp_1"/>
    <property type="match status" value="1"/>
</dbReference>
<name>D5RGS7_9PROT</name>
<comment type="function">
    <text evidence="8">Probably part of an ABC transporter complex. Probably responsible for the translocation of the substrate across the membrane.</text>
</comment>
<feature type="domain" description="ABC transmembrane type-1" evidence="10">
    <location>
        <begin position="79"/>
        <end position="263"/>
    </location>
</feature>
<protein>
    <submittedName>
        <fullName evidence="11">ABC transporter, permease protein</fullName>
    </submittedName>
</protein>
<dbReference type="FunFam" id="1.10.3720.10:FF:000003">
    <property type="entry name" value="Aliphatic sulfonate ABC transporter permease"/>
    <property type="match status" value="1"/>
</dbReference>
<dbReference type="Proteomes" id="UP000005324">
    <property type="component" value="Unassembled WGS sequence"/>
</dbReference>
<accession>D5RGS7</accession>
<keyword evidence="3 9" id="KW-0813">Transport</keyword>
<keyword evidence="4" id="KW-1003">Cell membrane</keyword>
<comment type="caution">
    <text evidence="11">The sequence shown here is derived from an EMBL/GenBank/DDBJ whole genome shotgun (WGS) entry which is preliminary data.</text>
</comment>
<feature type="transmembrane region" description="Helical" evidence="9">
    <location>
        <begin position="244"/>
        <end position="263"/>
    </location>
</feature>
<comment type="similarity">
    <text evidence="2 9">Belongs to the binding-protein-dependent transport system permease family.</text>
</comment>
<evidence type="ECO:0000256" key="4">
    <source>
        <dbReference type="ARBA" id="ARBA00022475"/>
    </source>
</evidence>
<feature type="transmembrane region" description="Helical" evidence="9">
    <location>
        <begin position="90"/>
        <end position="113"/>
    </location>
</feature>
<proteinExistence type="inferred from homology"/>